<feature type="transmembrane region" description="Helical" evidence="1">
    <location>
        <begin position="6"/>
        <end position="27"/>
    </location>
</feature>
<keyword evidence="1" id="KW-0812">Transmembrane</keyword>
<evidence type="ECO:0000256" key="1">
    <source>
        <dbReference type="SAM" id="Phobius"/>
    </source>
</evidence>
<organism evidence="2">
    <name type="scientific">viral metagenome</name>
    <dbReference type="NCBI Taxonomy" id="1070528"/>
    <lineage>
        <taxon>unclassified sequences</taxon>
        <taxon>metagenomes</taxon>
        <taxon>organismal metagenomes</taxon>
    </lineage>
</organism>
<name>A0A6C0HH26_9ZZZZ</name>
<reference evidence="2" key="1">
    <citation type="journal article" date="2020" name="Nature">
        <title>Giant virus diversity and host interactions through global metagenomics.</title>
        <authorList>
            <person name="Schulz F."/>
            <person name="Roux S."/>
            <person name="Paez-Espino D."/>
            <person name="Jungbluth S."/>
            <person name="Walsh D.A."/>
            <person name="Denef V.J."/>
            <person name="McMahon K.D."/>
            <person name="Konstantinidis K.T."/>
            <person name="Eloe-Fadrosh E.A."/>
            <person name="Kyrpides N.C."/>
            <person name="Woyke T."/>
        </authorList>
    </citation>
    <scope>NUCLEOTIDE SEQUENCE</scope>
    <source>
        <strain evidence="2">GVMAG-M-3300023184-105</strain>
    </source>
</reference>
<keyword evidence="1" id="KW-0472">Membrane</keyword>
<sequence>MYIGNLFILLVCIQHTIYSVCHYCIFINRHHTIFLRKNIVLLYTIVI</sequence>
<proteinExistence type="predicted"/>
<evidence type="ECO:0000313" key="2">
    <source>
        <dbReference type="EMBL" id="QHT79892.1"/>
    </source>
</evidence>
<accession>A0A6C0HH26</accession>
<dbReference type="EMBL" id="MN739956">
    <property type="protein sequence ID" value="QHT79892.1"/>
    <property type="molecule type" value="Genomic_DNA"/>
</dbReference>
<keyword evidence="1" id="KW-1133">Transmembrane helix</keyword>
<protein>
    <submittedName>
        <fullName evidence="2">Uncharacterized protein</fullName>
    </submittedName>
</protein>
<dbReference type="AlphaFoldDB" id="A0A6C0HH26"/>